<proteinExistence type="predicted"/>
<reference evidence="1 2" key="1">
    <citation type="submission" date="2021-06" db="EMBL/GenBank/DDBJ databases">
        <authorList>
            <person name="Palmer J.M."/>
        </authorList>
    </citation>
    <scope>NUCLEOTIDE SEQUENCE [LARGE SCALE GENOMIC DNA]</scope>
    <source>
        <strain evidence="1 2">AS_MEX2019</strain>
        <tissue evidence="1">Muscle</tissue>
    </source>
</reference>
<accession>A0ABV0Y6M9</accession>
<gene>
    <name evidence="1" type="ORF">AMECASPLE_031556</name>
</gene>
<feature type="non-terminal residue" evidence="1">
    <location>
        <position position="1"/>
    </location>
</feature>
<name>A0ABV0Y6M9_9TELE</name>
<comment type="caution">
    <text evidence="1">The sequence shown here is derived from an EMBL/GenBank/DDBJ whole genome shotgun (WGS) entry which is preliminary data.</text>
</comment>
<evidence type="ECO:0000313" key="1">
    <source>
        <dbReference type="EMBL" id="MEQ2289305.1"/>
    </source>
</evidence>
<evidence type="ECO:0000313" key="2">
    <source>
        <dbReference type="Proteomes" id="UP001469553"/>
    </source>
</evidence>
<dbReference type="Proteomes" id="UP001469553">
    <property type="component" value="Unassembled WGS sequence"/>
</dbReference>
<sequence length="119" mass="13764">PPGSRRYEWTTVELRRSSPEGPDISSFNIIVRLKSSSFNTDFVPFIMLEPRRRTCAERRRSLRAERRRSLRAERDVLYALNADVLYALNADVLYVLNADVLYVLSADVLYVLNAMFSTC</sequence>
<organism evidence="1 2">
    <name type="scientific">Ameca splendens</name>
    <dbReference type="NCBI Taxonomy" id="208324"/>
    <lineage>
        <taxon>Eukaryota</taxon>
        <taxon>Metazoa</taxon>
        <taxon>Chordata</taxon>
        <taxon>Craniata</taxon>
        <taxon>Vertebrata</taxon>
        <taxon>Euteleostomi</taxon>
        <taxon>Actinopterygii</taxon>
        <taxon>Neopterygii</taxon>
        <taxon>Teleostei</taxon>
        <taxon>Neoteleostei</taxon>
        <taxon>Acanthomorphata</taxon>
        <taxon>Ovalentaria</taxon>
        <taxon>Atherinomorphae</taxon>
        <taxon>Cyprinodontiformes</taxon>
        <taxon>Goodeidae</taxon>
        <taxon>Ameca</taxon>
    </lineage>
</organism>
<dbReference type="EMBL" id="JAHRIP010022752">
    <property type="protein sequence ID" value="MEQ2289305.1"/>
    <property type="molecule type" value="Genomic_DNA"/>
</dbReference>
<keyword evidence="2" id="KW-1185">Reference proteome</keyword>
<protein>
    <submittedName>
        <fullName evidence="1">Uncharacterized protein</fullName>
    </submittedName>
</protein>